<dbReference type="EMBL" id="AQHW01000015">
    <property type="protein sequence ID" value="KKB55819.1"/>
    <property type="molecule type" value="Genomic_DNA"/>
</dbReference>
<dbReference type="RefSeq" id="WP_028726269.1">
    <property type="nucleotide sequence ID" value="NZ_AUAE01000008.1"/>
</dbReference>
<sequence length="384" mass="44064">MNPKEMLSENLHNVVCTIKNAILQSQLRAVKAVNAEQLSLYYGIGQYVSANSRKGFWGTGAIETISEQLQKELPGLRGFSATSIKKMRNFYEEWHDVLSKSTAAAVNLETTNKPSTADSEIDTKALFVDNPTATAVNFNLNDFLSLGFTHHIEIINKTTSPAERIYYIHQAVQNSWSKYTLRTQLEADVYHRQGTLPNNFTKTISDARSALKAIDMFKDEYLLDYINVEELGERDKEDIDERVIEQAIIHNIKKFIMTFGRDFTFVGNQYHLEAFGIDHFSDLLFFNRELNALVCVELKRGEFKPSYLGQLTTYLRLLDDQVRKPHENPSIGIILCKSANKEYVEYVIQDYEKPMGVATYRTLNDMPEKLRKALPDMEELKKMI</sequence>
<dbReference type="Proteomes" id="UP000033035">
    <property type="component" value="Unassembled WGS sequence"/>
</dbReference>
<evidence type="ECO:0000259" key="1">
    <source>
        <dbReference type="Pfam" id="PF06250"/>
    </source>
</evidence>
<dbReference type="InterPro" id="IPR053148">
    <property type="entry name" value="PD-DEXK-like_domain"/>
</dbReference>
<dbReference type="InterPro" id="IPR041527">
    <property type="entry name" value="YhcG_N"/>
</dbReference>
<feature type="domain" description="YhcG PDDEXK nuclease" evidence="1">
    <location>
        <begin position="216"/>
        <end position="375"/>
    </location>
</feature>
<dbReference type="PANTHER" id="PTHR30547">
    <property type="entry name" value="UNCHARACTERIZED PROTEIN YHCG-RELATED"/>
    <property type="match status" value="1"/>
</dbReference>
<proteinExistence type="predicted"/>
<evidence type="ECO:0008006" key="5">
    <source>
        <dbReference type="Google" id="ProtNLM"/>
    </source>
</evidence>
<dbReference type="Pfam" id="PF17761">
    <property type="entry name" value="DUF1016_N"/>
    <property type="match status" value="1"/>
</dbReference>
<evidence type="ECO:0000313" key="4">
    <source>
        <dbReference type="Proteomes" id="UP000033035"/>
    </source>
</evidence>
<evidence type="ECO:0000259" key="2">
    <source>
        <dbReference type="Pfam" id="PF17761"/>
    </source>
</evidence>
<dbReference type="Pfam" id="PF06250">
    <property type="entry name" value="YhcG_C"/>
    <property type="match status" value="1"/>
</dbReference>
<keyword evidence="4" id="KW-1185">Reference proteome</keyword>
<dbReference type="GO" id="GO:0003676">
    <property type="term" value="F:nucleic acid binding"/>
    <property type="evidence" value="ECO:0007669"/>
    <property type="project" value="InterPro"/>
</dbReference>
<name>A0A0F5JDH0_9BACT</name>
<dbReference type="PATRIC" id="fig|1203610.3.peg.3356"/>
<dbReference type="STRING" id="1203610.HMPREF1536_03294"/>
<organism evidence="3 4">
    <name type="scientific">Parabacteroides gordonii MS-1 = DSM 23371</name>
    <dbReference type="NCBI Taxonomy" id="1203610"/>
    <lineage>
        <taxon>Bacteria</taxon>
        <taxon>Pseudomonadati</taxon>
        <taxon>Bacteroidota</taxon>
        <taxon>Bacteroidia</taxon>
        <taxon>Bacteroidales</taxon>
        <taxon>Tannerellaceae</taxon>
        <taxon>Parabacteroides</taxon>
    </lineage>
</organism>
<dbReference type="InterPro" id="IPR011856">
    <property type="entry name" value="tRNA_endonuc-like_dom_sf"/>
</dbReference>
<feature type="domain" description="YhcG N-terminal" evidence="2">
    <location>
        <begin position="18"/>
        <end position="192"/>
    </location>
</feature>
<dbReference type="AlphaFoldDB" id="A0A0F5JDH0"/>
<comment type="caution">
    <text evidence="3">The sequence shown here is derived from an EMBL/GenBank/DDBJ whole genome shotgun (WGS) entry which is preliminary data.</text>
</comment>
<evidence type="ECO:0000313" key="3">
    <source>
        <dbReference type="EMBL" id="KKB55819.1"/>
    </source>
</evidence>
<dbReference type="Gene3D" id="3.40.1350.10">
    <property type="match status" value="1"/>
</dbReference>
<protein>
    <recommendedName>
        <fullName evidence="5">YhcG PDDEXK nuclease domain-containing protein</fullName>
    </recommendedName>
</protein>
<dbReference type="HOGENOM" id="CLU_046640_0_3_10"/>
<accession>A0A0F5JDH0</accession>
<dbReference type="PANTHER" id="PTHR30547:SF0">
    <property type="entry name" value="BLR8175 PROTEIN"/>
    <property type="match status" value="1"/>
</dbReference>
<dbReference type="InterPro" id="IPR009362">
    <property type="entry name" value="YhcG_C"/>
</dbReference>
<reference evidence="3 4" key="1">
    <citation type="submission" date="2013-04" db="EMBL/GenBank/DDBJ databases">
        <title>The Genome Sequence of Parabacteroides gordonii DSM 23371.</title>
        <authorList>
            <consortium name="The Broad Institute Genomics Platform"/>
            <person name="Earl A."/>
            <person name="Ward D."/>
            <person name="Feldgarden M."/>
            <person name="Gevers D."/>
            <person name="Martens E."/>
            <person name="Sakamoto M."/>
            <person name="Benno Y."/>
            <person name="Suzuki N."/>
            <person name="Matsunaga N."/>
            <person name="Koshihara K."/>
            <person name="Seki M."/>
            <person name="Komiya H."/>
            <person name="Walker B."/>
            <person name="Young S."/>
            <person name="Zeng Q."/>
            <person name="Gargeya S."/>
            <person name="Fitzgerald M."/>
            <person name="Haas B."/>
            <person name="Abouelleil A."/>
            <person name="Allen A.W."/>
            <person name="Alvarado L."/>
            <person name="Arachchi H.M."/>
            <person name="Berlin A.M."/>
            <person name="Chapman S.B."/>
            <person name="Gainer-Dewar J."/>
            <person name="Goldberg J."/>
            <person name="Griggs A."/>
            <person name="Gujja S."/>
            <person name="Hansen M."/>
            <person name="Howarth C."/>
            <person name="Imamovic A."/>
            <person name="Ireland A."/>
            <person name="Larimer J."/>
            <person name="McCowan C."/>
            <person name="Murphy C."/>
            <person name="Pearson M."/>
            <person name="Poon T.W."/>
            <person name="Priest M."/>
            <person name="Roberts A."/>
            <person name="Saif S."/>
            <person name="Shea T."/>
            <person name="Sisk P."/>
            <person name="Sykes S."/>
            <person name="Wortman J."/>
            <person name="Nusbaum C."/>
            <person name="Birren B."/>
        </authorList>
    </citation>
    <scope>NUCLEOTIDE SEQUENCE [LARGE SCALE GENOMIC DNA]</scope>
    <source>
        <strain evidence="3 4">MS-1</strain>
    </source>
</reference>
<gene>
    <name evidence="3" type="ORF">HMPREF1536_03294</name>
</gene>